<dbReference type="PANTHER" id="PTHR36566:SF1">
    <property type="entry name" value="PYRIDINIUM-3,5-BISTHIOCARBOXYLIC ACID MONONUCLEOTIDE NICKEL INSERTION PROTEIN"/>
    <property type="match status" value="1"/>
</dbReference>
<keyword evidence="4" id="KW-1185">Reference proteome</keyword>
<dbReference type="Proteomes" id="UP000320176">
    <property type="component" value="Unassembled WGS sequence"/>
</dbReference>
<evidence type="ECO:0000256" key="1">
    <source>
        <dbReference type="ARBA" id="ARBA00022596"/>
    </source>
</evidence>
<dbReference type="NCBIfam" id="TIGR00299">
    <property type="entry name" value="nickel pincer cofactor biosynthesis protein LarC"/>
    <property type="match status" value="1"/>
</dbReference>
<name>A0A5C6AWD8_9BACT</name>
<keyword evidence="2" id="KW-0456">Lyase</keyword>
<dbReference type="InterPro" id="IPR002822">
    <property type="entry name" value="Ni_insertion"/>
</dbReference>
<gene>
    <name evidence="3" type="ORF">Pla52n_23750</name>
</gene>
<dbReference type="AlphaFoldDB" id="A0A5C6AWD8"/>
<organism evidence="3 4">
    <name type="scientific">Stieleria varia</name>
    <dbReference type="NCBI Taxonomy" id="2528005"/>
    <lineage>
        <taxon>Bacteria</taxon>
        <taxon>Pseudomonadati</taxon>
        <taxon>Planctomycetota</taxon>
        <taxon>Planctomycetia</taxon>
        <taxon>Pirellulales</taxon>
        <taxon>Pirellulaceae</taxon>
        <taxon>Stieleria</taxon>
    </lineage>
</organism>
<sequence length="542" mass="58420">MIRFTDGGQQSTGVHSIGVLATGLFDLGAALTDFEFRIAFANHVNAAATFHHLAIRVAIFQGTNAADNFHRIDQIRWVRYSERPRENVSANDMIQSGEPVCFAHLCRGCPSRTPVRIAPHGISVPEYNDTPLGINVKLRNTPHMVRIAYFDCFSGISGDMTLGALIDLGVPVERIESAVRSMRLPELSITAEQVKKCGFRALHVKITHPPEHAHRHLHHITDMIDRADEVSEAAKDLAKRIFHEVAVAEAKVHGSTMEKVHFHEVGAIDSIADIVGTAVALDHLGVQTIHAAPVPTGNGSITIAHGRVAIPAPATAEILTGIPLAPCEITGELTTPTGAAILKSLATSFGGLPAMKIEAVGYGAGTMDLDGQANVLRVLLGEIESDATTMGPIQSDRIAVLETNLDDSTPEQLADCAERLMAAGALDVIQIPCMMKKGRCGVIVSVITPTTRIALMEQILFQHSSAIGIRRHLADRHKLVRTSVNVETTMGPVRGKVVVVPGLGERFTVEDDDARAVATANQTTGQEVRRLARDAWDDQRKK</sequence>
<dbReference type="Pfam" id="PF01969">
    <property type="entry name" value="Ni_insertion"/>
    <property type="match status" value="1"/>
</dbReference>
<dbReference type="EMBL" id="SJPN01000003">
    <property type="protein sequence ID" value="TWU04335.1"/>
    <property type="molecule type" value="Genomic_DNA"/>
</dbReference>
<dbReference type="HAMAP" id="MF_01074">
    <property type="entry name" value="LarC"/>
    <property type="match status" value="1"/>
</dbReference>
<dbReference type="GO" id="GO:0016151">
    <property type="term" value="F:nickel cation binding"/>
    <property type="evidence" value="ECO:0007669"/>
    <property type="project" value="UniProtKB-UniRule"/>
</dbReference>
<protein>
    <recommendedName>
        <fullName evidence="2">Putative nickel insertion protein</fullName>
    </recommendedName>
</protein>
<reference evidence="3 4" key="1">
    <citation type="submission" date="2019-02" db="EMBL/GenBank/DDBJ databases">
        <title>Deep-cultivation of Planctomycetes and their phenomic and genomic characterization uncovers novel biology.</title>
        <authorList>
            <person name="Wiegand S."/>
            <person name="Jogler M."/>
            <person name="Boedeker C."/>
            <person name="Pinto D."/>
            <person name="Vollmers J."/>
            <person name="Rivas-Marin E."/>
            <person name="Kohn T."/>
            <person name="Peeters S.H."/>
            <person name="Heuer A."/>
            <person name="Rast P."/>
            <person name="Oberbeckmann S."/>
            <person name="Bunk B."/>
            <person name="Jeske O."/>
            <person name="Meyerdierks A."/>
            <person name="Storesund J.E."/>
            <person name="Kallscheuer N."/>
            <person name="Luecker S."/>
            <person name="Lage O.M."/>
            <person name="Pohl T."/>
            <person name="Merkel B.J."/>
            <person name="Hornburger P."/>
            <person name="Mueller R.-W."/>
            <person name="Bruemmer F."/>
            <person name="Labrenz M."/>
            <person name="Spormann A.M."/>
            <person name="Op Den Camp H."/>
            <person name="Overmann J."/>
            <person name="Amann R."/>
            <person name="Jetten M.S.M."/>
            <person name="Mascher T."/>
            <person name="Medema M.H."/>
            <person name="Devos D.P."/>
            <person name="Kaster A.-K."/>
            <person name="Ovreas L."/>
            <person name="Rohde M."/>
            <person name="Galperin M.Y."/>
            <person name="Jogler C."/>
        </authorList>
    </citation>
    <scope>NUCLEOTIDE SEQUENCE [LARGE SCALE GENOMIC DNA]</scope>
    <source>
        <strain evidence="3 4">Pla52n</strain>
    </source>
</reference>
<proteinExistence type="inferred from homology"/>
<evidence type="ECO:0000313" key="3">
    <source>
        <dbReference type="EMBL" id="TWU04335.1"/>
    </source>
</evidence>
<comment type="caution">
    <text evidence="3">The sequence shown here is derived from an EMBL/GenBank/DDBJ whole genome shotgun (WGS) entry which is preliminary data.</text>
</comment>
<dbReference type="GO" id="GO:0016829">
    <property type="term" value="F:lyase activity"/>
    <property type="evidence" value="ECO:0007669"/>
    <property type="project" value="UniProtKB-UniRule"/>
</dbReference>
<evidence type="ECO:0000313" key="4">
    <source>
        <dbReference type="Proteomes" id="UP000320176"/>
    </source>
</evidence>
<dbReference type="Gene3D" id="3.30.70.1380">
    <property type="entry name" value="Transcriptional regulatory protein pf0864 domain like"/>
    <property type="match status" value="1"/>
</dbReference>
<keyword evidence="1 2" id="KW-0533">Nickel</keyword>
<evidence type="ECO:0000256" key="2">
    <source>
        <dbReference type="HAMAP-Rule" id="MF_01074"/>
    </source>
</evidence>
<comment type="similarity">
    <text evidence="2">Belongs to the LarC family.</text>
</comment>
<accession>A0A5C6AWD8</accession>
<dbReference type="PANTHER" id="PTHR36566">
    <property type="entry name" value="NICKEL INSERTION PROTEIN-RELATED"/>
    <property type="match status" value="1"/>
</dbReference>